<evidence type="ECO:0000259" key="4">
    <source>
        <dbReference type="Pfam" id="PF24277"/>
    </source>
</evidence>
<evidence type="ECO:0000256" key="1">
    <source>
        <dbReference type="ARBA" id="ARBA00023015"/>
    </source>
</evidence>
<keyword evidence="2" id="KW-0804">Transcription</keyword>
<dbReference type="PANTHER" id="PTHR34236:SF1">
    <property type="entry name" value="DIMETHYL SULFOXIDE REDUCTASE TRANSCRIPTIONAL ACTIVATOR"/>
    <property type="match status" value="1"/>
</dbReference>
<name>A0A6C0UIT0_9EURY</name>
<dbReference type="GeneID" id="44079636"/>
<dbReference type="Proteomes" id="UP000465846">
    <property type="component" value="Chromosome"/>
</dbReference>
<dbReference type="RefSeq" id="WP_163486419.1">
    <property type="nucleotide sequence ID" value="NZ_CP048739.1"/>
</dbReference>
<evidence type="ECO:0000313" key="5">
    <source>
        <dbReference type="EMBL" id="QIB74493.1"/>
    </source>
</evidence>
<evidence type="ECO:0000313" key="6">
    <source>
        <dbReference type="Proteomes" id="UP000465846"/>
    </source>
</evidence>
<dbReference type="PANTHER" id="PTHR34236">
    <property type="entry name" value="DIMETHYL SULFOXIDE REDUCTASE TRANSCRIPTIONAL ACTIVATOR"/>
    <property type="match status" value="1"/>
</dbReference>
<keyword evidence="1" id="KW-0805">Transcription regulation</keyword>
<dbReference type="Pfam" id="PF24277">
    <property type="entry name" value="DmsR_N"/>
    <property type="match status" value="1"/>
</dbReference>
<evidence type="ECO:0000259" key="3">
    <source>
        <dbReference type="Pfam" id="PF04967"/>
    </source>
</evidence>
<dbReference type="SUPFAM" id="SSF88659">
    <property type="entry name" value="Sigma3 and sigma4 domains of RNA polymerase sigma factors"/>
    <property type="match status" value="1"/>
</dbReference>
<dbReference type="AlphaFoldDB" id="A0A6C0UIT0"/>
<evidence type="ECO:0000256" key="2">
    <source>
        <dbReference type="ARBA" id="ARBA00023163"/>
    </source>
</evidence>
<sequence>MVSSEKRGGRPTEQTLQLLFELEFSANESCLLSEADSEVRDVHYQVCDGTCYAEVTVTDDDDAHVVHSTTDVDDSCLCLAFSEFDCVPRVQYADEDVVVVETYASDRSVISDLVARLNEVADRVSLRRLTARSPESCGDQTTTIDLSHLTEKQRTAATLAVSSGYYRTPRETSLDELADELGISKSALSQRLSAVEAKLATAVFD</sequence>
<proteinExistence type="predicted"/>
<dbReference type="EMBL" id="CP048739">
    <property type="protein sequence ID" value="QIB74493.1"/>
    <property type="molecule type" value="Genomic_DNA"/>
</dbReference>
<dbReference type="InterPro" id="IPR056433">
    <property type="entry name" value="DmsR-like_N"/>
</dbReference>
<organism evidence="5 6">
    <name type="scientific">Halogeometricum borinquense</name>
    <dbReference type="NCBI Taxonomy" id="60847"/>
    <lineage>
        <taxon>Archaea</taxon>
        <taxon>Methanobacteriati</taxon>
        <taxon>Methanobacteriota</taxon>
        <taxon>Stenosarchaea group</taxon>
        <taxon>Halobacteria</taxon>
        <taxon>Halobacteriales</taxon>
        <taxon>Haloferacaceae</taxon>
        <taxon>Halogeometricum</taxon>
    </lineage>
</organism>
<dbReference type="InterPro" id="IPR007050">
    <property type="entry name" value="HTH_bacterioopsin"/>
</dbReference>
<feature type="domain" description="DmsR-like N-terminal" evidence="4">
    <location>
        <begin position="55"/>
        <end position="130"/>
    </location>
</feature>
<protein>
    <submittedName>
        <fullName evidence="5">Transcriptional regulator</fullName>
    </submittedName>
</protein>
<dbReference type="InterPro" id="IPR013324">
    <property type="entry name" value="RNA_pol_sigma_r3/r4-like"/>
</dbReference>
<accession>A0A6C0UIT0</accession>
<feature type="domain" description="HTH bat-type" evidence="3">
    <location>
        <begin position="149"/>
        <end position="200"/>
    </location>
</feature>
<dbReference type="Pfam" id="PF04967">
    <property type="entry name" value="HTH_10"/>
    <property type="match status" value="1"/>
</dbReference>
<gene>
    <name evidence="5" type="ORF">G3I44_09505</name>
</gene>
<reference evidence="5 6" key="1">
    <citation type="submission" date="2020-02" db="EMBL/GenBank/DDBJ databases">
        <title>Whole genome sequence of Halogeometricum borinquense strain wsp4.</title>
        <authorList>
            <person name="Verma D.K."/>
            <person name="Gopal K."/>
            <person name="Prasad E.S."/>
        </authorList>
    </citation>
    <scope>NUCLEOTIDE SEQUENCE [LARGE SCALE GENOMIC DNA]</scope>
    <source>
        <strain evidence="6">wsp4</strain>
    </source>
</reference>